<name>A0ABP8Y3V3_9MICO</name>
<dbReference type="Pfam" id="PF04480">
    <property type="entry name" value="DUF559"/>
    <property type="match status" value="1"/>
</dbReference>
<dbReference type="Proteomes" id="UP001500956">
    <property type="component" value="Unassembled WGS sequence"/>
</dbReference>
<dbReference type="InterPro" id="IPR011335">
    <property type="entry name" value="Restrct_endonuc-II-like"/>
</dbReference>
<evidence type="ECO:0000313" key="3">
    <source>
        <dbReference type="Proteomes" id="UP001500956"/>
    </source>
</evidence>
<dbReference type="SUPFAM" id="SSF52980">
    <property type="entry name" value="Restriction endonuclease-like"/>
    <property type="match status" value="1"/>
</dbReference>
<evidence type="ECO:0000259" key="1">
    <source>
        <dbReference type="Pfam" id="PF04480"/>
    </source>
</evidence>
<gene>
    <name evidence="2" type="ORF">GCM10023216_05260</name>
</gene>
<sequence>MRQRIRAFSVGAARAQGVGAEALRAGGQYAVPFRGVRTTGEPRDLFERCVALSTVLHDDVVFSHVTALRLLGVDVPWTVEDDRRLHVVTPSASHRVRRPGVVAHRSRQNAISAVDLDGLLVTAPAQTFVQVGVGLRLPDDVVVLGDAFLRRKRMLTSISELQRTAAATTKVKGIAQVRDQLARVRPGTDSPMETRTRLLLTSAGLPCPLVNEVVRLDDGTYVKRCDMYYPGARVAIEYDGDQHRTDKAQWRDDVRRRRWLEEIGVTVIVVVADDVIGDGTRLVARVRQALAR</sequence>
<feature type="domain" description="DUF559" evidence="1">
    <location>
        <begin position="226"/>
        <end position="290"/>
    </location>
</feature>
<keyword evidence="3" id="KW-1185">Reference proteome</keyword>
<dbReference type="InterPro" id="IPR007569">
    <property type="entry name" value="DUF559"/>
</dbReference>
<organism evidence="2 3">
    <name type="scientific">Isoptericola chiayiensis</name>
    <dbReference type="NCBI Taxonomy" id="579446"/>
    <lineage>
        <taxon>Bacteria</taxon>
        <taxon>Bacillati</taxon>
        <taxon>Actinomycetota</taxon>
        <taxon>Actinomycetes</taxon>
        <taxon>Micrococcales</taxon>
        <taxon>Promicromonosporaceae</taxon>
        <taxon>Isoptericola</taxon>
    </lineage>
</organism>
<dbReference type="EMBL" id="BAABID010000004">
    <property type="protein sequence ID" value="GAA4719561.1"/>
    <property type="molecule type" value="Genomic_DNA"/>
</dbReference>
<comment type="caution">
    <text evidence="2">The sequence shown here is derived from an EMBL/GenBank/DDBJ whole genome shotgun (WGS) entry which is preliminary data.</text>
</comment>
<evidence type="ECO:0000313" key="2">
    <source>
        <dbReference type="EMBL" id="GAA4719561.1"/>
    </source>
</evidence>
<protein>
    <submittedName>
        <fullName evidence="2">Type IV toxin-antitoxin system AbiEi family antitoxin domain-containing protein</fullName>
    </submittedName>
</protein>
<reference evidence="3" key="1">
    <citation type="journal article" date="2019" name="Int. J. Syst. Evol. Microbiol.">
        <title>The Global Catalogue of Microorganisms (GCM) 10K type strain sequencing project: providing services to taxonomists for standard genome sequencing and annotation.</title>
        <authorList>
            <consortium name="The Broad Institute Genomics Platform"/>
            <consortium name="The Broad Institute Genome Sequencing Center for Infectious Disease"/>
            <person name="Wu L."/>
            <person name="Ma J."/>
        </authorList>
    </citation>
    <scope>NUCLEOTIDE SEQUENCE [LARGE SCALE GENOMIC DNA]</scope>
    <source>
        <strain evidence="3">JCM 18063</strain>
    </source>
</reference>
<dbReference type="RefSeq" id="WP_172148729.1">
    <property type="nucleotide sequence ID" value="NZ_BAABID010000004.1"/>
</dbReference>
<dbReference type="Gene3D" id="3.40.960.10">
    <property type="entry name" value="VSR Endonuclease"/>
    <property type="match status" value="1"/>
</dbReference>
<accession>A0ABP8Y3V3</accession>
<proteinExistence type="predicted"/>